<evidence type="ECO:0000256" key="4">
    <source>
        <dbReference type="ARBA" id="ARBA00023136"/>
    </source>
</evidence>
<feature type="transmembrane region" description="Helical" evidence="5">
    <location>
        <begin position="112"/>
        <end position="131"/>
    </location>
</feature>
<protein>
    <submittedName>
        <fullName evidence="7">Rhomboid family protein</fullName>
    </submittedName>
</protein>
<keyword evidence="8" id="KW-1185">Reference proteome</keyword>
<sequence length="188" mass="21040">MSSSQSSLFGSSVVPFRLVFLMWASFYLEFVFGLPVSWYGIEPRTFHGLIGIFTAPLIHGSLLHLISNTIPMLFLGSVLFFFYGKIGGHVFFRSYFWTNILVWLFARPANHIGASGVVYGLAFFLISFGFFRRDFLSIFISTIVLLLYGGVFYGVLPTDPQISWESHFAGALVGITTAVTFSKQKSVN</sequence>
<name>A0A1T5KB42_9BACT</name>
<dbReference type="Proteomes" id="UP000190961">
    <property type="component" value="Unassembled WGS sequence"/>
</dbReference>
<dbReference type="Pfam" id="PF01694">
    <property type="entry name" value="Rhomboid"/>
    <property type="match status" value="1"/>
</dbReference>
<evidence type="ECO:0000256" key="3">
    <source>
        <dbReference type="ARBA" id="ARBA00022989"/>
    </source>
</evidence>
<keyword evidence="2 5" id="KW-0812">Transmembrane</keyword>
<comment type="subcellular location">
    <subcellularLocation>
        <location evidence="1">Membrane</location>
        <topology evidence="1">Multi-pass membrane protein</topology>
    </subcellularLocation>
</comment>
<evidence type="ECO:0000313" key="8">
    <source>
        <dbReference type="Proteomes" id="UP000190961"/>
    </source>
</evidence>
<keyword evidence="3 5" id="KW-1133">Transmembrane helix</keyword>
<feature type="transmembrane region" description="Helical" evidence="5">
    <location>
        <begin position="20"/>
        <end position="41"/>
    </location>
</feature>
<evidence type="ECO:0000256" key="1">
    <source>
        <dbReference type="ARBA" id="ARBA00004141"/>
    </source>
</evidence>
<feature type="domain" description="Peptidase S54 rhomboid" evidence="6">
    <location>
        <begin position="49"/>
        <end position="183"/>
    </location>
</feature>
<evidence type="ECO:0000259" key="6">
    <source>
        <dbReference type="Pfam" id="PF01694"/>
    </source>
</evidence>
<reference evidence="7 8" key="1">
    <citation type="submission" date="2017-02" db="EMBL/GenBank/DDBJ databases">
        <authorList>
            <person name="Peterson S.W."/>
        </authorList>
    </citation>
    <scope>NUCLEOTIDE SEQUENCE [LARGE SCALE GENOMIC DNA]</scope>
    <source>
        <strain evidence="7 8">DSM 25262</strain>
    </source>
</reference>
<evidence type="ECO:0000313" key="7">
    <source>
        <dbReference type="EMBL" id="SKC60695.1"/>
    </source>
</evidence>
<dbReference type="SUPFAM" id="SSF144091">
    <property type="entry name" value="Rhomboid-like"/>
    <property type="match status" value="1"/>
</dbReference>
<organism evidence="7 8">
    <name type="scientific">Ohtaekwangia koreensis</name>
    <dbReference type="NCBI Taxonomy" id="688867"/>
    <lineage>
        <taxon>Bacteria</taxon>
        <taxon>Pseudomonadati</taxon>
        <taxon>Bacteroidota</taxon>
        <taxon>Cytophagia</taxon>
        <taxon>Cytophagales</taxon>
        <taxon>Fulvivirgaceae</taxon>
        <taxon>Ohtaekwangia</taxon>
    </lineage>
</organism>
<dbReference type="STRING" id="688867.SAMN05660236_1981"/>
<proteinExistence type="predicted"/>
<accession>A0A1T5KB42</accession>
<dbReference type="GO" id="GO:0004252">
    <property type="term" value="F:serine-type endopeptidase activity"/>
    <property type="evidence" value="ECO:0007669"/>
    <property type="project" value="InterPro"/>
</dbReference>
<dbReference type="AlphaFoldDB" id="A0A1T5KB42"/>
<keyword evidence="4 5" id="KW-0472">Membrane</keyword>
<dbReference type="Gene3D" id="1.20.1540.10">
    <property type="entry name" value="Rhomboid-like"/>
    <property type="match status" value="1"/>
</dbReference>
<dbReference type="GO" id="GO:0016020">
    <property type="term" value="C:membrane"/>
    <property type="evidence" value="ECO:0007669"/>
    <property type="project" value="UniProtKB-SubCell"/>
</dbReference>
<dbReference type="InterPro" id="IPR022764">
    <property type="entry name" value="Peptidase_S54_rhomboid_dom"/>
</dbReference>
<evidence type="ECO:0000256" key="2">
    <source>
        <dbReference type="ARBA" id="ARBA00022692"/>
    </source>
</evidence>
<dbReference type="RefSeq" id="WP_245840505.1">
    <property type="nucleotide sequence ID" value="NZ_FUZU01000001.1"/>
</dbReference>
<gene>
    <name evidence="7" type="ORF">SAMN05660236_1981</name>
</gene>
<evidence type="ECO:0000256" key="5">
    <source>
        <dbReference type="SAM" id="Phobius"/>
    </source>
</evidence>
<dbReference type="EMBL" id="FUZU01000001">
    <property type="protein sequence ID" value="SKC60695.1"/>
    <property type="molecule type" value="Genomic_DNA"/>
</dbReference>
<feature type="transmembrane region" description="Helical" evidence="5">
    <location>
        <begin position="138"/>
        <end position="156"/>
    </location>
</feature>
<dbReference type="InterPro" id="IPR035952">
    <property type="entry name" value="Rhomboid-like_sf"/>
</dbReference>